<dbReference type="EMBL" id="AJWK01005882">
    <property type="status" value="NOT_ANNOTATED_CDS"/>
    <property type="molecule type" value="Genomic_DNA"/>
</dbReference>
<evidence type="ECO:0000256" key="7">
    <source>
        <dbReference type="ARBA" id="ARBA00077094"/>
    </source>
</evidence>
<reference evidence="10" key="2">
    <citation type="journal article" date="2020" name="BMC">
        <title>Leishmania infection induces a limited differential gene expression in the sand fly midgut.</title>
        <authorList>
            <person name="Coutinho-Abreu I.V."/>
            <person name="Serafim T.D."/>
            <person name="Meneses C."/>
            <person name="Kamhawi S."/>
            <person name="Oliveira F."/>
            <person name="Valenzuela J.G."/>
        </authorList>
    </citation>
    <scope>NUCLEOTIDE SEQUENCE</scope>
    <source>
        <strain evidence="10">Jacobina</strain>
        <tissue evidence="10">Midgut</tissue>
    </source>
</reference>
<evidence type="ECO:0000256" key="5">
    <source>
        <dbReference type="ARBA" id="ARBA00023212"/>
    </source>
</evidence>
<reference evidence="11" key="3">
    <citation type="submission" date="2020-05" db="UniProtKB">
        <authorList>
            <consortium name="EnsemblMetazoa"/>
        </authorList>
    </citation>
    <scope>IDENTIFICATION</scope>
    <source>
        <strain evidence="11">Jacobina</strain>
    </source>
</reference>
<dbReference type="FunFam" id="2.30.29.30:FF:000002">
    <property type="entry name" value="Band 4.1-like protein 5 isoform 1"/>
    <property type="match status" value="1"/>
</dbReference>
<evidence type="ECO:0000313" key="12">
    <source>
        <dbReference type="Proteomes" id="UP000092461"/>
    </source>
</evidence>
<evidence type="ECO:0000313" key="10">
    <source>
        <dbReference type="EMBL" id="MBC1176494.1"/>
    </source>
</evidence>
<dbReference type="GO" id="GO:0031032">
    <property type="term" value="P:actomyosin structure organization"/>
    <property type="evidence" value="ECO:0007669"/>
    <property type="project" value="TreeGrafter"/>
</dbReference>
<dbReference type="Pfam" id="PF08736">
    <property type="entry name" value="FA"/>
    <property type="match status" value="1"/>
</dbReference>
<dbReference type="SMART" id="SM01195">
    <property type="entry name" value="FA"/>
    <property type="match status" value="1"/>
</dbReference>
<dbReference type="FunFam" id="1.20.80.10:FF:000003">
    <property type="entry name" value="Tyrosine-protein phosphatase non-receptor type 4"/>
    <property type="match status" value="1"/>
</dbReference>
<dbReference type="SUPFAM" id="SSF54236">
    <property type="entry name" value="Ubiquitin-like"/>
    <property type="match status" value="1"/>
</dbReference>
<evidence type="ECO:0000256" key="6">
    <source>
        <dbReference type="ARBA" id="ARBA00075138"/>
    </source>
</evidence>
<dbReference type="InterPro" id="IPR000299">
    <property type="entry name" value="FERM_domain"/>
</dbReference>
<dbReference type="FunFam" id="3.10.20.90:FF:000116">
    <property type="entry name" value="band 4.1-like protein 4A isoform X1"/>
    <property type="match status" value="1"/>
</dbReference>
<dbReference type="InterPro" id="IPR011993">
    <property type="entry name" value="PH-like_dom_sf"/>
</dbReference>
<dbReference type="PRINTS" id="PR00935">
    <property type="entry name" value="BAND41"/>
</dbReference>
<dbReference type="InterPro" id="IPR014847">
    <property type="entry name" value="FA"/>
</dbReference>
<keyword evidence="5" id="KW-0206">Cytoskeleton</keyword>
<dbReference type="EMBL" id="AJWK01005880">
    <property type="status" value="NOT_ANNOTATED_CDS"/>
    <property type="molecule type" value="Genomic_DNA"/>
</dbReference>
<feature type="region of interest" description="Disordered" evidence="8">
    <location>
        <begin position="323"/>
        <end position="374"/>
    </location>
</feature>
<dbReference type="SMART" id="SM01196">
    <property type="entry name" value="FERM_C"/>
    <property type="match status" value="1"/>
</dbReference>
<dbReference type="GO" id="GO:0009887">
    <property type="term" value="P:animal organ morphogenesis"/>
    <property type="evidence" value="ECO:0007669"/>
    <property type="project" value="UniProtKB-ARBA"/>
</dbReference>
<dbReference type="InterPro" id="IPR018979">
    <property type="entry name" value="FERM_N"/>
</dbReference>
<evidence type="ECO:0000313" key="11">
    <source>
        <dbReference type="EnsemblMetazoa" id="LLOJ001739-PA"/>
    </source>
</evidence>
<dbReference type="GO" id="GO:0030182">
    <property type="term" value="P:neuron differentiation"/>
    <property type="evidence" value="ECO:0007669"/>
    <property type="project" value="UniProtKB-ARBA"/>
</dbReference>
<dbReference type="EMBL" id="AJWK01005886">
    <property type="status" value="NOT_ANNOTATED_CDS"/>
    <property type="molecule type" value="Genomic_DNA"/>
</dbReference>
<dbReference type="EMBL" id="AJWK01005885">
    <property type="status" value="NOT_ANNOTATED_CDS"/>
    <property type="molecule type" value="Genomic_DNA"/>
</dbReference>
<dbReference type="EMBL" id="AJWK01005884">
    <property type="status" value="NOT_ANNOTATED_CDS"/>
    <property type="molecule type" value="Genomic_DNA"/>
</dbReference>
<dbReference type="EnsemblMetazoa" id="LLOJ001739-RA">
    <property type="protein sequence ID" value="LLOJ001739-PA"/>
    <property type="gene ID" value="LLOJ001739"/>
</dbReference>
<dbReference type="Gene3D" id="1.20.80.10">
    <property type="match status" value="1"/>
</dbReference>
<dbReference type="EMBL" id="GITU01007791">
    <property type="protein sequence ID" value="MBC1176494.1"/>
    <property type="molecule type" value="Transcribed_RNA"/>
</dbReference>
<dbReference type="InterPro" id="IPR035963">
    <property type="entry name" value="FERM_2"/>
</dbReference>
<dbReference type="SMART" id="SM00295">
    <property type="entry name" value="B41"/>
    <property type="match status" value="1"/>
</dbReference>
<feature type="compositionally biased region" description="Low complexity" evidence="8">
    <location>
        <begin position="720"/>
        <end position="730"/>
    </location>
</feature>
<evidence type="ECO:0000256" key="3">
    <source>
        <dbReference type="ARBA" id="ARBA00022490"/>
    </source>
</evidence>
<feature type="compositionally biased region" description="Basic and acidic residues" evidence="8">
    <location>
        <begin position="347"/>
        <end position="357"/>
    </location>
</feature>
<dbReference type="Gene3D" id="3.10.20.90">
    <property type="entry name" value="Phosphatidylinositol 3-kinase Catalytic Subunit, Chain A, domain 1"/>
    <property type="match status" value="1"/>
</dbReference>
<dbReference type="PROSITE" id="PS50057">
    <property type="entry name" value="FERM_3"/>
    <property type="match status" value="1"/>
</dbReference>
<dbReference type="Pfam" id="PF09379">
    <property type="entry name" value="FERM_N"/>
    <property type="match status" value="1"/>
</dbReference>
<dbReference type="CDD" id="cd14473">
    <property type="entry name" value="FERM_B-lobe"/>
    <property type="match status" value="1"/>
</dbReference>
<dbReference type="EMBL" id="AJWK01005881">
    <property type="status" value="NOT_ANNOTATED_CDS"/>
    <property type="molecule type" value="Genomic_DNA"/>
</dbReference>
<evidence type="ECO:0000256" key="8">
    <source>
        <dbReference type="SAM" id="MobiDB-lite"/>
    </source>
</evidence>
<dbReference type="SUPFAM" id="SSF50729">
    <property type="entry name" value="PH domain-like"/>
    <property type="match status" value="1"/>
</dbReference>
<evidence type="ECO:0000256" key="2">
    <source>
        <dbReference type="ARBA" id="ARBA00004282"/>
    </source>
</evidence>
<keyword evidence="4" id="KW-0965">Cell junction</keyword>
<dbReference type="Pfam" id="PF00373">
    <property type="entry name" value="FERM_M"/>
    <property type="match status" value="1"/>
</dbReference>
<feature type="region of interest" description="Disordered" evidence="8">
    <location>
        <begin position="573"/>
        <end position="602"/>
    </location>
</feature>
<evidence type="ECO:0000259" key="9">
    <source>
        <dbReference type="PROSITE" id="PS50057"/>
    </source>
</evidence>
<sequence length="1068" mass="118761">MDCLCRSSKVISVRIVLLDETDFLYEIKDDLQGQALLDVIFSRLNLMETAYFGIRYLDQENQTHWLDPQARISRQLKGCCEPYDLYFGVKFYAADPCKLLEEITRYQLFLQVKQDVLQGRLPVSFELAAELGAYVVQSELGDYDSRRHSPGYVSEFRLLSNQTRELESRVAELHQQLKGLSPSAAELNYLDKVKWHDMYGVDLHPVLGEDSVEYFLGLTPSGIVVLRNKTTVAHYYWPRIAKVYFKGKYFMLRVCDKNNEVSTYGFETPRKSACKHLWRCCVEHHAFFRLVRVAPMQPPAGTTDLFALGSRFRYSGRTEKQAVRDAMSHGRTPPAFTRTPSRRQPRRVIDELLDAKSSESSGKQAKHEIKTISIPQPAQNSDVLYRSACSIPAAVNSRSFQRNGSSTGAPDSPRSTRSAPWVRSQQRGLFGVTASPRSVRSASRDGPTHRYRSSSVESHSSNDSRSCRRHKSGKNRRTSDNESEFSRASGRSGRSHNSHRKHRRQRSKHRRNDSGSENDSMRARSYSGHRVSAGSVELIDSGTQWREVQRKQAELNGYSSIQQASVIKSNLIPKHHAGDSDHSHHRSRKHRKHRSPSESRTKIWSSELAKHLQFDLVDTTGMTEAQLREIPYTVVETNSIKRPNTNSLKVHKSSTNKDRVDRIRGIYLTETNETPGVVDGSIRSASTISSNRDADRDRNNGLVRMMSSLSMGDFISPTGSSLSPLDGSGLRVSHEHTDSGLGADQDYAYSSERSSDSTKYGTNKSSGASVTSGQHKMTNGSQAGGTSLSNHHHSVSTNRKPPVHPNRQANSLKTSTSVPVHNNNNYHAANNNTTSLLSNLVYHNDLHYTFSLNRIPGGGFGGGGGFTSPISAMALSPSDGHGSCSIRAPRGTKSDIGVPINRRHLTKLYSNATAGVHSVGKLASVKSENQLAAFHISSASTDYLDNYKTDTGNTFAALNTSSAHNNNFISNNNHNGSDQLQRTNVNNTTLPSPHQMATGTAVGPLLYLDTEHQSAMRYVNNASRFYSNNQNSGEKPEVFGMKDKAHNLCANDQLATILAPIIQSRRAQ</sequence>
<feature type="compositionally biased region" description="Polar residues" evidence="8">
    <location>
        <begin position="397"/>
        <end position="427"/>
    </location>
</feature>
<reference evidence="12" key="1">
    <citation type="submission" date="2012-05" db="EMBL/GenBank/DDBJ databases">
        <title>Whole Genome Assembly of Lutzomyia longipalpis.</title>
        <authorList>
            <person name="Richards S."/>
            <person name="Qu C."/>
            <person name="Dillon R."/>
            <person name="Worley K."/>
            <person name="Scherer S."/>
            <person name="Batterton M."/>
            <person name="Taylor A."/>
            <person name="Hawes A."/>
            <person name="Hernandez B."/>
            <person name="Kovar C."/>
            <person name="Mandapat C."/>
            <person name="Pham C."/>
            <person name="Qu C."/>
            <person name="Jing C."/>
            <person name="Bess C."/>
            <person name="Bandaranaike D."/>
            <person name="Ngo D."/>
            <person name="Ongeri F."/>
            <person name="Arias F."/>
            <person name="Lara F."/>
            <person name="Weissenberger G."/>
            <person name="Kamau G."/>
            <person name="Han H."/>
            <person name="Shen H."/>
            <person name="Dinh H."/>
            <person name="Khalil I."/>
            <person name="Jones J."/>
            <person name="Shafer J."/>
            <person name="Jayaseelan J."/>
            <person name="Quiroz J."/>
            <person name="Blankenburg K."/>
            <person name="Nguyen L."/>
            <person name="Jackson L."/>
            <person name="Francisco L."/>
            <person name="Tang L.-Y."/>
            <person name="Pu L.-L."/>
            <person name="Perales L."/>
            <person name="Lorensuhewa L."/>
            <person name="Munidasa M."/>
            <person name="Coyle M."/>
            <person name="Taylor M."/>
            <person name="Puazo M."/>
            <person name="Firestine M."/>
            <person name="Scheel M."/>
            <person name="Javaid M."/>
            <person name="Wang M."/>
            <person name="Li M."/>
            <person name="Tabassum N."/>
            <person name="Saada N."/>
            <person name="Osuji N."/>
            <person name="Aqrawi P."/>
            <person name="Fu Q."/>
            <person name="Thornton R."/>
            <person name="Raj R."/>
            <person name="Goodspeed R."/>
            <person name="Mata R."/>
            <person name="Najjar R."/>
            <person name="Gubbala S."/>
            <person name="Lee S."/>
            <person name="Denson S."/>
            <person name="Patil S."/>
            <person name="Macmil S."/>
            <person name="Qi S."/>
            <person name="Matskevitch T."/>
            <person name="Palculict T."/>
            <person name="Mathew T."/>
            <person name="Vee V."/>
            <person name="Velamala V."/>
            <person name="Korchina V."/>
            <person name="Cai W."/>
            <person name="Liu W."/>
            <person name="Dai W."/>
            <person name="Zou X."/>
            <person name="Zhu Y."/>
            <person name="Zhang Y."/>
            <person name="Wu Y.-Q."/>
            <person name="Xin Y."/>
            <person name="Nazarath L."/>
            <person name="Kovar C."/>
            <person name="Han Y."/>
            <person name="Muzny D."/>
            <person name="Gibbs R."/>
        </authorList>
    </citation>
    <scope>NUCLEOTIDE SEQUENCE [LARGE SCALE GENOMIC DNA]</scope>
    <source>
        <strain evidence="12">Jacobina</strain>
    </source>
</reference>
<name>A0A1B0CBW0_LUTLO</name>
<feature type="compositionally biased region" description="Basic residues" evidence="8">
    <location>
        <begin position="493"/>
        <end position="511"/>
    </location>
</feature>
<dbReference type="Proteomes" id="UP000092461">
    <property type="component" value="Unassembled WGS sequence"/>
</dbReference>
<dbReference type="Gene3D" id="2.30.29.30">
    <property type="entry name" value="Pleckstrin-homology domain (PH domain)/Phosphotyrosine-binding domain (PTB)"/>
    <property type="match status" value="1"/>
</dbReference>
<dbReference type="SUPFAM" id="SSF47031">
    <property type="entry name" value="Second domain of FERM"/>
    <property type="match status" value="1"/>
</dbReference>
<dbReference type="InterPro" id="IPR018980">
    <property type="entry name" value="FERM_PH-like_C"/>
</dbReference>
<dbReference type="GO" id="GO:0016020">
    <property type="term" value="C:membrane"/>
    <property type="evidence" value="ECO:0007669"/>
    <property type="project" value="UniProtKB-ARBA"/>
</dbReference>
<dbReference type="VEuPathDB" id="VectorBase:LLOJ001739"/>
<organism evidence="11 12">
    <name type="scientific">Lutzomyia longipalpis</name>
    <name type="common">Sand fly</name>
    <dbReference type="NCBI Taxonomy" id="7200"/>
    <lineage>
        <taxon>Eukaryota</taxon>
        <taxon>Metazoa</taxon>
        <taxon>Ecdysozoa</taxon>
        <taxon>Arthropoda</taxon>
        <taxon>Hexapoda</taxon>
        <taxon>Insecta</taxon>
        <taxon>Pterygota</taxon>
        <taxon>Neoptera</taxon>
        <taxon>Endopterygota</taxon>
        <taxon>Diptera</taxon>
        <taxon>Nematocera</taxon>
        <taxon>Psychodoidea</taxon>
        <taxon>Psychodidae</taxon>
        <taxon>Lutzomyia</taxon>
        <taxon>Lutzomyia</taxon>
    </lineage>
</organism>
<evidence type="ECO:0000256" key="4">
    <source>
        <dbReference type="ARBA" id="ARBA00022949"/>
    </source>
</evidence>
<dbReference type="AlphaFoldDB" id="A0A1B0CBW0"/>
<dbReference type="Pfam" id="PF09380">
    <property type="entry name" value="FERM_C"/>
    <property type="match status" value="1"/>
</dbReference>
<proteinExistence type="predicted"/>
<dbReference type="InterPro" id="IPR019748">
    <property type="entry name" value="FERM_central"/>
</dbReference>
<feature type="compositionally biased region" description="Basic residues" evidence="8">
    <location>
        <begin position="467"/>
        <end position="476"/>
    </location>
</feature>
<feature type="region of interest" description="Disordered" evidence="8">
    <location>
        <begin position="720"/>
        <end position="819"/>
    </location>
</feature>
<dbReference type="InterPro" id="IPR014352">
    <property type="entry name" value="FERM/acyl-CoA-bd_prot_sf"/>
</dbReference>
<dbReference type="PANTHER" id="PTHR23280">
    <property type="entry name" value="4.1 G PROTEIN"/>
    <property type="match status" value="1"/>
</dbReference>
<feature type="region of interest" description="Disordered" evidence="8">
    <location>
        <begin position="397"/>
        <end position="538"/>
    </location>
</feature>
<feature type="compositionally biased region" description="Polar residues" evidence="8">
    <location>
        <begin position="757"/>
        <end position="799"/>
    </location>
</feature>
<dbReference type="GO" id="GO:0005856">
    <property type="term" value="C:cytoskeleton"/>
    <property type="evidence" value="ECO:0007669"/>
    <property type="project" value="UniProtKB-SubCell"/>
</dbReference>
<dbReference type="VEuPathDB" id="VectorBase:LLONM1_001272"/>
<feature type="compositionally biased region" description="Basic residues" evidence="8">
    <location>
        <begin position="583"/>
        <end position="594"/>
    </location>
</feature>
<dbReference type="InterPro" id="IPR019749">
    <property type="entry name" value="Band_41_domain"/>
</dbReference>
<keyword evidence="12" id="KW-1185">Reference proteome</keyword>
<dbReference type="PANTHER" id="PTHR23280:SF4">
    <property type="entry name" value="BAND 4.1-LIKE PROTEIN 4A"/>
    <property type="match status" value="1"/>
</dbReference>
<dbReference type="CDD" id="cd13186">
    <property type="entry name" value="FERM_C_NBL4_NBL5"/>
    <property type="match status" value="1"/>
</dbReference>
<dbReference type="EMBL" id="AJWK01005883">
    <property type="status" value="NOT_ANNOTATED_CDS"/>
    <property type="molecule type" value="Genomic_DNA"/>
</dbReference>
<keyword evidence="3" id="KW-0963">Cytoplasm</keyword>
<feature type="compositionally biased region" description="Polar residues" evidence="8">
    <location>
        <begin position="807"/>
        <end position="819"/>
    </location>
</feature>
<dbReference type="InterPro" id="IPR029071">
    <property type="entry name" value="Ubiquitin-like_domsf"/>
</dbReference>
<comment type="subcellular location">
    <subcellularLocation>
        <location evidence="2">Cell junction</location>
    </subcellularLocation>
    <subcellularLocation>
        <location evidence="1">Cytoplasm</location>
        <location evidence="1">Cytoskeleton</location>
    </subcellularLocation>
</comment>
<evidence type="ECO:0000256" key="1">
    <source>
        <dbReference type="ARBA" id="ARBA00004245"/>
    </source>
</evidence>
<dbReference type="GO" id="GO:0071944">
    <property type="term" value="C:cell periphery"/>
    <property type="evidence" value="ECO:0007669"/>
    <property type="project" value="UniProtKB-ARBA"/>
</dbReference>
<dbReference type="GO" id="GO:0070161">
    <property type="term" value="C:anchoring junction"/>
    <property type="evidence" value="ECO:0007669"/>
    <property type="project" value="UniProtKB-SubCell"/>
</dbReference>
<protein>
    <recommendedName>
        <fullName evidence="7">Erythrocyte membrane protein band 4.1-like 4A</fullName>
    </recommendedName>
    <alternativeName>
        <fullName evidence="6">Protein NBL4</fullName>
    </alternativeName>
</protein>
<accession>A0A1B0CBW0</accession>
<feature type="domain" description="FERM" evidence="9">
    <location>
        <begin position="11"/>
        <end position="292"/>
    </location>
</feature>